<feature type="transmembrane region" description="Helical" evidence="8">
    <location>
        <begin position="466"/>
        <end position="483"/>
    </location>
</feature>
<evidence type="ECO:0000256" key="5">
    <source>
        <dbReference type="ARBA" id="ARBA00022989"/>
    </source>
</evidence>
<dbReference type="InterPro" id="IPR036259">
    <property type="entry name" value="MFS_trans_sf"/>
</dbReference>
<organism evidence="10 11">
    <name type="scientific">Aspergillus ellipticus CBS 707.79</name>
    <dbReference type="NCBI Taxonomy" id="1448320"/>
    <lineage>
        <taxon>Eukaryota</taxon>
        <taxon>Fungi</taxon>
        <taxon>Dikarya</taxon>
        <taxon>Ascomycota</taxon>
        <taxon>Pezizomycotina</taxon>
        <taxon>Eurotiomycetes</taxon>
        <taxon>Eurotiomycetidae</taxon>
        <taxon>Eurotiales</taxon>
        <taxon>Aspergillaceae</taxon>
        <taxon>Aspergillus</taxon>
        <taxon>Aspergillus subgen. Circumdati</taxon>
    </lineage>
</organism>
<dbReference type="EMBL" id="KZ825983">
    <property type="protein sequence ID" value="PYH90440.1"/>
    <property type="molecule type" value="Genomic_DNA"/>
</dbReference>
<dbReference type="GO" id="GO:0005351">
    <property type="term" value="F:carbohydrate:proton symporter activity"/>
    <property type="evidence" value="ECO:0007669"/>
    <property type="project" value="TreeGrafter"/>
</dbReference>
<keyword evidence="6 8" id="KW-0472">Membrane</keyword>
<feature type="domain" description="Major facilitator superfamily (MFS) profile" evidence="9">
    <location>
        <begin position="26"/>
        <end position="489"/>
    </location>
</feature>
<dbReference type="InterPro" id="IPR005828">
    <property type="entry name" value="MFS_sugar_transport-like"/>
</dbReference>
<evidence type="ECO:0000256" key="1">
    <source>
        <dbReference type="ARBA" id="ARBA00004141"/>
    </source>
</evidence>
<evidence type="ECO:0000256" key="7">
    <source>
        <dbReference type="RuleBase" id="RU003346"/>
    </source>
</evidence>
<dbReference type="InterPro" id="IPR020846">
    <property type="entry name" value="MFS_dom"/>
</dbReference>
<reference evidence="10 11" key="1">
    <citation type="submission" date="2018-02" db="EMBL/GenBank/DDBJ databases">
        <title>The genomes of Aspergillus section Nigri reveals drivers in fungal speciation.</title>
        <authorList>
            <consortium name="DOE Joint Genome Institute"/>
            <person name="Vesth T.C."/>
            <person name="Nybo J."/>
            <person name="Theobald S."/>
            <person name="Brandl J."/>
            <person name="Frisvad J.C."/>
            <person name="Nielsen K.F."/>
            <person name="Lyhne E.K."/>
            <person name="Kogle M.E."/>
            <person name="Kuo A."/>
            <person name="Riley R."/>
            <person name="Clum A."/>
            <person name="Nolan M."/>
            <person name="Lipzen A."/>
            <person name="Salamov A."/>
            <person name="Henrissat B."/>
            <person name="Wiebenga A."/>
            <person name="De vries R.P."/>
            <person name="Grigoriev I.V."/>
            <person name="Mortensen U.H."/>
            <person name="Andersen M.R."/>
            <person name="Baker S.E."/>
        </authorList>
    </citation>
    <scope>NUCLEOTIDE SEQUENCE [LARGE SCALE GENOMIC DNA]</scope>
    <source>
        <strain evidence="10 11">CBS 707.79</strain>
    </source>
</reference>
<feature type="transmembrane region" description="Helical" evidence="8">
    <location>
        <begin position="329"/>
        <end position="348"/>
    </location>
</feature>
<dbReference type="SUPFAM" id="SSF103473">
    <property type="entry name" value="MFS general substrate transporter"/>
    <property type="match status" value="1"/>
</dbReference>
<dbReference type="PANTHER" id="PTHR48022">
    <property type="entry name" value="PLASTIDIC GLUCOSE TRANSPORTER 4"/>
    <property type="match status" value="1"/>
</dbReference>
<keyword evidence="4 8" id="KW-0812">Transmembrane</keyword>
<dbReference type="InterPro" id="IPR005829">
    <property type="entry name" value="Sugar_transporter_CS"/>
</dbReference>
<feature type="transmembrane region" description="Helical" evidence="8">
    <location>
        <begin position="100"/>
        <end position="118"/>
    </location>
</feature>
<dbReference type="PROSITE" id="PS00216">
    <property type="entry name" value="SUGAR_TRANSPORT_1"/>
    <property type="match status" value="1"/>
</dbReference>
<dbReference type="PROSITE" id="PS00217">
    <property type="entry name" value="SUGAR_TRANSPORT_2"/>
    <property type="match status" value="1"/>
</dbReference>
<evidence type="ECO:0000313" key="10">
    <source>
        <dbReference type="EMBL" id="PYH90440.1"/>
    </source>
</evidence>
<dbReference type="Pfam" id="PF00083">
    <property type="entry name" value="Sugar_tr"/>
    <property type="match status" value="1"/>
</dbReference>
<evidence type="ECO:0000256" key="6">
    <source>
        <dbReference type="ARBA" id="ARBA00023136"/>
    </source>
</evidence>
<keyword evidence="11" id="KW-1185">Reference proteome</keyword>
<feature type="transmembrane region" description="Helical" evidence="8">
    <location>
        <begin position="130"/>
        <end position="148"/>
    </location>
</feature>
<proteinExistence type="inferred from homology"/>
<feature type="transmembrane region" description="Helical" evidence="8">
    <location>
        <begin position="395"/>
        <end position="417"/>
    </location>
</feature>
<evidence type="ECO:0000256" key="3">
    <source>
        <dbReference type="ARBA" id="ARBA00022448"/>
    </source>
</evidence>
<feature type="transmembrane region" description="Helical" evidence="8">
    <location>
        <begin position="73"/>
        <end position="93"/>
    </location>
</feature>
<dbReference type="OrthoDB" id="298012at2759"/>
<feature type="transmembrane region" description="Helical" evidence="8">
    <location>
        <begin position="160"/>
        <end position="181"/>
    </location>
</feature>
<gene>
    <name evidence="10" type="ORF">BO71DRAFT_452779</name>
</gene>
<comment type="subcellular location">
    <subcellularLocation>
        <location evidence="1">Membrane</location>
        <topology evidence="1">Multi-pass membrane protein</topology>
    </subcellularLocation>
</comment>
<dbReference type="InterPro" id="IPR050360">
    <property type="entry name" value="MFS_Sugar_Transporters"/>
</dbReference>
<evidence type="ECO:0000256" key="4">
    <source>
        <dbReference type="ARBA" id="ARBA00022692"/>
    </source>
</evidence>
<name>A0A319CZQ1_9EURO</name>
<feature type="transmembrane region" description="Helical" evidence="8">
    <location>
        <begin position="21"/>
        <end position="39"/>
    </location>
</feature>
<feature type="transmembrane region" description="Helical" evidence="8">
    <location>
        <begin position="355"/>
        <end position="375"/>
    </location>
</feature>
<evidence type="ECO:0000313" key="11">
    <source>
        <dbReference type="Proteomes" id="UP000247810"/>
    </source>
</evidence>
<evidence type="ECO:0000259" key="9">
    <source>
        <dbReference type="PROSITE" id="PS50850"/>
    </source>
</evidence>
<evidence type="ECO:0000256" key="2">
    <source>
        <dbReference type="ARBA" id="ARBA00010992"/>
    </source>
</evidence>
<feature type="transmembrane region" description="Helical" evidence="8">
    <location>
        <begin position="429"/>
        <end position="446"/>
    </location>
</feature>
<dbReference type="GO" id="GO:0016020">
    <property type="term" value="C:membrane"/>
    <property type="evidence" value="ECO:0007669"/>
    <property type="project" value="UniProtKB-SubCell"/>
</dbReference>
<dbReference type="STRING" id="1448320.A0A319CZQ1"/>
<feature type="transmembrane region" description="Helical" evidence="8">
    <location>
        <begin position="287"/>
        <end position="309"/>
    </location>
</feature>
<dbReference type="PROSITE" id="PS50850">
    <property type="entry name" value="MFS"/>
    <property type="match status" value="1"/>
</dbReference>
<dbReference type="InterPro" id="IPR003663">
    <property type="entry name" value="Sugar/inositol_transpt"/>
</dbReference>
<dbReference type="Gene3D" id="1.20.1250.20">
    <property type="entry name" value="MFS general substrate transporter like domains"/>
    <property type="match status" value="1"/>
</dbReference>
<evidence type="ECO:0000256" key="8">
    <source>
        <dbReference type="SAM" id="Phobius"/>
    </source>
</evidence>
<keyword evidence="5 8" id="KW-1133">Transmembrane helix</keyword>
<feature type="transmembrane region" description="Helical" evidence="8">
    <location>
        <begin position="193"/>
        <end position="215"/>
    </location>
</feature>
<protein>
    <submittedName>
        <fullName evidence="10">General substrate transporter</fullName>
    </submittedName>
</protein>
<keyword evidence="3 7" id="KW-0813">Transport</keyword>
<dbReference type="VEuPathDB" id="FungiDB:BO71DRAFT_452779"/>
<comment type="similarity">
    <text evidence="2 7">Belongs to the major facilitator superfamily. Sugar transporter (TC 2.A.1.1) family.</text>
</comment>
<dbReference type="PRINTS" id="PR00171">
    <property type="entry name" value="SUGRTRNSPORT"/>
</dbReference>
<dbReference type="Proteomes" id="UP000247810">
    <property type="component" value="Unassembled WGS sequence"/>
</dbReference>
<dbReference type="PANTHER" id="PTHR48022:SF59">
    <property type="entry name" value="MAJOR FACILITATOR SUPERFAMILY (MFS) PROFILE DOMAIN-CONTAINING PROTEIN"/>
    <property type="match status" value="1"/>
</dbReference>
<dbReference type="AlphaFoldDB" id="A0A319CZQ1"/>
<accession>A0A319CZQ1</accession>
<sequence>MGLITETRQAIRDTPRGVFNWYLLLNTAIFALSGIGRGFDEGNIGSLVVQPRFRVKFGLDQQSPEQYANTKGWIVSIFLAGTAAGCLICLPFNDRLGRRWTLRLSTLIYAAGVLGQGLCNGNLPGLYASRIIAGLGAGGTTVVPSMYISEIAPKTIRGLLTIQYSCCQQLGIVFGFFINYGVTKAYAGTDTQWMLPTLIQLLPAAIWGLGTFACVESPRWLLYVGRRTAAMASLSQLRHLPADHPDVRAEIAVMEFQILQERESVAGASQWRLVKETFGPVDHRRRLLLVFMTHLFSQWSGANAITQYLPTILGYLGMSGDTASLMPGVYSVVKTCSCLVFSLAVVDFVGRRRSLMAGIALQCATLVYLAGYLGISRQLPAGARAQAQAQGSVSRAATGALAAIFLHGVGWNIGWFSMPQLIGSEVYPIRIRSLAVSIGLAFHWLFAFGCSRATPDLLEATQEWGAFAFFAIICLVSLGYVFVAMPDTTGRSLEALDGLFQRPWYRMYEVAYAKHDEAMVEVIQEHGKTDVVGV</sequence>
<dbReference type="NCBIfam" id="TIGR00879">
    <property type="entry name" value="SP"/>
    <property type="match status" value="1"/>
</dbReference>